<dbReference type="PROSITE" id="PS00622">
    <property type="entry name" value="HTH_LUXR_1"/>
    <property type="match status" value="1"/>
</dbReference>
<dbReference type="EMBL" id="AP019620">
    <property type="protein sequence ID" value="BBJ46400.1"/>
    <property type="molecule type" value="Genomic_DNA"/>
</dbReference>
<organism evidence="2 3">
    <name type="scientific">Streptomyces antimycoticus</name>
    <dbReference type="NCBI Taxonomy" id="68175"/>
    <lineage>
        <taxon>Bacteria</taxon>
        <taxon>Bacillati</taxon>
        <taxon>Actinomycetota</taxon>
        <taxon>Actinomycetes</taxon>
        <taxon>Kitasatosporales</taxon>
        <taxon>Streptomycetaceae</taxon>
        <taxon>Streptomyces</taxon>
        <taxon>Streptomyces violaceusniger group</taxon>
    </lineage>
</organism>
<accession>A0A499V0K2</accession>
<reference evidence="2 3" key="1">
    <citation type="journal article" date="2020" name="Int. J. Syst. Evol. Microbiol.">
        <title>Reclassification of Streptomyces castelarensis and Streptomyces sporoclivatus as later heterotypic synonyms of Streptomyces antimycoticus.</title>
        <authorList>
            <person name="Komaki H."/>
            <person name="Tamura T."/>
        </authorList>
    </citation>
    <scope>NUCLEOTIDE SEQUENCE [LARGE SCALE GENOMIC DNA]</scope>
    <source>
        <strain evidence="2 3">NBRC 100767</strain>
    </source>
</reference>
<protein>
    <recommendedName>
        <fullName evidence="1">HTH luxR-type domain-containing protein</fullName>
    </recommendedName>
</protein>
<dbReference type="Gene3D" id="1.10.10.10">
    <property type="entry name" value="Winged helix-like DNA-binding domain superfamily/Winged helix DNA-binding domain"/>
    <property type="match status" value="1"/>
</dbReference>
<dbReference type="InterPro" id="IPR000792">
    <property type="entry name" value="Tscrpt_reg_LuxR_C"/>
</dbReference>
<name>A0A499V0K2_9ACTN</name>
<dbReference type="AlphaFoldDB" id="A0A499V0K2"/>
<dbReference type="SMART" id="SM00421">
    <property type="entry name" value="HTH_LUXR"/>
    <property type="match status" value="1"/>
</dbReference>
<evidence type="ECO:0000313" key="3">
    <source>
        <dbReference type="Proteomes" id="UP000463951"/>
    </source>
</evidence>
<evidence type="ECO:0000313" key="2">
    <source>
        <dbReference type="EMBL" id="BBJ46400.1"/>
    </source>
</evidence>
<dbReference type="Pfam" id="PF00196">
    <property type="entry name" value="GerE"/>
    <property type="match status" value="1"/>
</dbReference>
<proteinExistence type="predicted"/>
<dbReference type="GO" id="GO:0006355">
    <property type="term" value="P:regulation of DNA-templated transcription"/>
    <property type="evidence" value="ECO:0007669"/>
    <property type="project" value="InterPro"/>
</dbReference>
<sequence>MTPRRSLTYRPSEVLSSVRYFEHTAVQESPCDQWDASDVGGGRSNAEIARELHLALPTVKAHVSRILTRLDLNNRVQIALLVHDAGESYGG</sequence>
<dbReference type="SUPFAM" id="SSF46894">
    <property type="entry name" value="C-terminal effector domain of the bipartite response regulators"/>
    <property type="match status" value="1"/>
</dbReference>
<dbReference type="InterPro" id="IPR016032">
    <property type="entry name" value="Sig_transdc_resp-reg_C-effctor"/>
</dbReference>
<gene>
    <name evidence="2" type="ORF">SSPO_091180</name>
</gene>
<feature type="domain" description="HTH luxR-type" evidence="1">
    <location>
        <begin position="42"/>
        <end position="69"/>
    </location>
</feature>
<evidence type="ECO:0000259" key="1">
    <source>
        <dbReference type="PROSITE" id="PS00622"/>
    </source>
</evidence>
<dbReference type="InterPro" id="IPR036388">
    <property type="entry name" value="WH-like_DNA-bd_sf"/>
</dbReference>
<dbReference type="GO" id="GO:0003677">
    <property type="term" value="F:DNA binding"/>
    <property type="evidence" value="ECO:0007669"/>
    <property type="project" value="InterPro"/>
</dbReference>
<dbReference type="Proteomes" id="UP000463951">
    <property type="component" value="Chromosome"/>
</dbReference>